<name>D6TVC8_KTERA</name>
<dbReference type="RefSeq" id="WP_007915584.1">
    <property type="nucleotide sequence ID" value="NZ_ADVG01000003.1"/>
</dbReference>
<keyword evidence="2" id="KW-1185">Reference proteome</keyword>
<protein>
    <submittedName>
        <fullName evidence="1">Uncharacterized protein</fullName>
    </submittedName>
</protein>
<gene>
    <name evidence="1" type="ORF">Krac_5251</name>
</gene>
<proteinExistence type="predicted"/>
<evidence type="ECO:0000313" key="2">
    <source>
        <dbReference type="Proteomes" id="UP000004508"/>
    </source>
</evidence>
<dbReference type="AlphaFoldDB" id="D6TVC8"/>
<dbReference type="Proteomes" id="UP000004508">
    <property type="component" value="Unassembled WGS sequence"/>
</dbReference>
<organism evidence="1 2">
    <name type="scientific">Ktedonobacter racemifer DSM 44963</name>
    <dbReference type="NCBI Taxonomy" id="485913"/>
    <lineage>
        <taxon>Bacteria</taxon>
        <taxon>Bacillati</taxon>
        <taxon>Chloroflexota</taxon>
        <taxon>Ktedonobacteria</taxon>
        <taxon>Ktedonobacterales</taxon>
        <taxon>Ktedonobacteraceae</taxon>
        <taxon>Ktedonobacter</taxon>
    </lineage>
</organism>
<dbReference type="STRING" id="485913.Krac_5251"/>
<comment type="caution">
    <text evidence="1">The sequence shown here is derived from an EMBL/GenBank/DDBJ whole genome shotgun (WGS) entry which is preliminary data.</text>
</comment>
<dbReference type="InParanoid" id="D6TVC8"/>
<accession>D6TVC8</accession>
<sequence>MQAQTGYSQARKLLVWGLIALSIALISAIAEIPLSIQANQLTHVSSAGLVDPQPDAPVTCNDKLLSS</sequence>
<dbReference type="EMBL" id="ADVG01000003">
    <property type="protein sequence ID" value="EFH84228.1"/>
    <property type="molecule type" value="Genomic_DNA"/>
</dbReference>
<reference evidence="1 2" key="1">
    <citation type="journal article" date="2011" name="Stand. Genomic Sci.">
        <title>Non-contiguous finished genome sequence and contextual data of the filamentous soil bacterium Ktedonobacter racemifer type strain (SOSP1-21).</title>
        <authorList>
            <person name="Chang Y.J."/>
            <person name="Land M."/>
            <person name="Hauser L."/>
            <person name="Chertkov O."/>
            <person name="Del Rio T.G."/>
            <person name="Nolan M."/>
            <person name="Copeland A."/>
            <person name="Tice H."/>
            <person name="Cheng J.F."/>
            <person name="Lucas S."/>
            <person name="Han C."/>
            <person name="Goodwin L."/>
            <person name="Pitluck S."/>
            <person name="Ivanova N."/>
            <person name="Ovchinikova G."/>
            <person name="Pati A."/>
            <person name="Chen A."/>
            <person name="Palaniappan K."/>
            <person name="Mavromatis K."/>
            <person name="Liolios K."/>
            <person name="Brettin T."/>
            <person name="Fiebig A."/>
            <person name="Rohde M."/>
            <person name="Abt B."/>
            <person name="Goker M."/>
            <person name="Detter J.C."/>
            <person name="Woyke T."/>
            <person name="Bristow J."/>
            <person name="Eisen J.A."/>
            <person name="Markowitz V."/>
            <person name="Hugenholtz P."/>
            <person name="Kyrpides N.C."/>
            <person name="Klenk H.P."/>
            <person name="Lapidus A."/>
        </authorList>
    </citation>
    <scope>NUCLEOTIDE SEQUENCE [LARGE SCALE GENOMIC DNA]</scope>
    <source>
        <strain evidence="2">DSM 44963</strain>
    </source>
</reference>
<evidence type="ECO:0000313" key="1">
    <source>
        <dbReference type="EMBL" id="EFH84228.1"/>
    </source>
</evidence>